<dbReference type="AlphaFoldDB" id="A0A9D3Y958"/>
<dbReference type="Proteomes" id="UP000828390">
    <property type="component" value="Unassembled WGS sequence"/>
</dbReference>
<name>A0A9D3Y958_DREPO</name>
<protein>
    <submittedName>
        <fullName evidence="1">Uncharacterized protein</fullName>
    </submittedName>
</protein>
<proteinExistence type="predicted"/>
<organism evidence="1 2">
    <name type="scientific">Dreissena polymorpha</name>
    <name type="common">Zebra mussel</name>
    <name type="synonym">Mytilus polymorpha</name>
    <dbReference type="NCBI Taxonomy" id="45954"/>
    <lineage>
        <taxon>Eukaryota</taxon>
        <taxon>Metazoa</taxon>
        <taxon>Spiralia</taxon>
        <taxon>Lophotrochozoa</taxon>
        <taxon>Mollusca</taxon>
        <taxon>Bivalvia</taxon>
        <taxon>Autobranchia</taxon>
        <taxon>Heteroconchia</taxon>
        <taxon>Euheterodonta</taxon>
        <taxon>Imparidentia</taxon>
        <taxon>Neoheterodontei</taxon>
        <taxon>Myida</taxon>
        <taxon>Dreissenoidea</taxon>
        <taxon>Dreissenidae</taxon>
        <taxon>Dreissena</taxon>
    </lineage>
</organism>
<accession>A0A9D3Y958</accession>
<evidence type="ECO:0000313" key="2">
    <source>
        <dbReference type="Proteomes" id="UP000828390"/>
    </source>
</evidence>
<gene>
    <name evidence="1" type="ORF">DPMN_082364</name>
</gene>
<reference evidence="1" key="1">
    <citation type="journal article" date="2019" name="bioRxiv">
        <title>The Genome of the Zebra Mussel, Dreissena polymorpha: A Resource for Invasive Species Research.</title>
        <authorList>
            <person name="McCartney M.A."/>
            <person name="Auch B."/>
            <person name="Kono T."/>
            <person name="Mallez S."/>
            <person name="Zhang Y."/>
            <person name="Obille A."/>
            <person name="Becker A."/>
            <person name="Abrahante J.E."/>
            <person name="Garbe J."/>
            <person name="Badalamenti J.P."/>
            <person name="Herman A."/>
            <person name="Mangelson H."/>
            <person name="Liachko I."/>
            <person name="Sullivan S."/>
            <person name="Sone E.D."/>
            <person name="Koren S."/>
            <person name="Silverstein K.A.T."/>
            <person name="Beckman K.B."/>
            <person name="Gohl D.M."/>
        </authorList>
    </citation>
    <scope>NUCLEOTIDE SEQUENCE</scope>
    <source>
        <strain evidence="1">Duluth1</strain>
        <tissue evidence="1">Whole animal</tissue>
    </source>
</reference>
<reference evidence="1" key="2">
    <citation type="submission" date="2020-11" db="EMBL/GenBank/DDBJ databases">
        <authorList>
            <person name="McCartney M.A."/>
            <person name="Auch B."/>
            <person name="Kono T."/>
            <person name="Mallez S."/>
            <person name="Becker A."/>
            <person name="Gohl D.M."/>
            <person name="Silverstein K.A.T."/>
            <person name="Koren S."/>
            <person name="Bechman K.B."/>
            <person name="Herman A."/>
            <person name="Abrahante J.E."/>
            <person name="Garbe J."/>
        </authorList>
    </citation>
    <scope>NUCLEOTIDE SEQUENCE</scope>
    <source>
        <strain evidence="1">Duluth1</strain>
        <tissue evidence="1">Whole animal</tissue>
    </source>
</reference>
<sequence>MHVCVQGQHVSMEFQNVLFVTAHLDYSQSPAHQIPYQDQGPKTLFSVTEGEQFVCHFKYRAEIGYGYSRREIVRLAISHGKKNNSEPCLSDYWFSGLKKRWRDIHVAKVASCQGEGLFF</sequence>
<comment type="caution">
    <text evidence="1">The sequence shown here is derived from an EMBL/GenBank/DDBJ whole genome shotgun (WGS) entry which is preliminary data.</text>
</comment>
<evidence type="ECO:0000313" key="1">
    <source>
        <dbReference type="EMBL" id="KAH3694921.1"/>
    </source>
</evidence>
<keyword evidence="2" id="KW-1185">Reference proteome</keyword>
<dbReference type="EMBL" id="JAIWYP010000016">
    <property type="protein sequence ID" value="KAH3694921.1"/>
    <property type="molecule type" value="Genomic_DNA"/>
</dbReference>